<sequence length="359" mass="38876">MKFLTQKSTAFLLLMLSAATGLLLLTFSHNLMYYWLFGLGFGIILQRSHVCFVSAASDPILSQSTDQFRSILIAILIASFGISAIKYLSGGMFDTLGVAAVSIPLVLGAFLFGIGMELAGCCCSGMFIRMGEGYSVHFITFIFVVLGYTLGNTHYDQLWAPLVQQSPSIFFPERFGWGLGVGIHIAILMTFYIIAVKRDTQPAANENTAYLKGAICLGILSVIHIILLNSQWSVSGAFYWIEGCTKNLFTGTIKDFLNCKASIEVAAGSNLRNLGLLVGSLISVLFSSQFNFRKIHSRQQVIKSVIGGSLMGYGACIAGGCNITAFFMATASLSLSGWVFMIALFGGAFVGIKLLYKFV</sequence>
<keyword evidence="6 9" id="KW-1133">Transmembrane helix</keyword>
<feature type="transmembrane region" description="Helical" evidence="9">
    <location>
        <begin position="304"/>
        <end position="329"/>
    </location>
</feature>
<feature type="transmembrane region" description="Helical" evidence="9">
    <location>
        <begin position="335"/>
        <end position="356"/>
    </location>
</feature>
<comment type="caution">
    <text evidence="10">The sequence shown here is derived from an EMBL/GenBank/DDBJ whole genome shotgun (WGS) entry which is preliminary data.</text>
</comment>
<feature type="transmembrane region" description="Helical" evidence="9">
    <location>
        <begin position="95"/>
        <end position="114"/>
    </location>
</feature>
<feature type="transmembrane region" description="Helical" evidence="9">
    <location>
        <begin position="33"/>
        <end position="56"/>
    </location>
</feature>
<dbReference type="RefSeq" id="WP_262582219.1">
    <property type="nucleotide sequence ID" value="NZ_JAOQJV010000020.1"/>
</dbReference>
<organism evidence="10 11">
    <name type="scientific">Dorea ammoniilytica</name>
    <dbReference type="NCBI Taxonomy" id="2981788"/>
    <lineage>
        <taxon>Bacteria</taxon>
        <taxon>Bacillati</taxon>
        <taxon>Bacillota</taxon>
        <taxon>Clostridia</taxon>
        <taxon>Lachnospirales</taxon>
        <taxon>Lachnospiraceae</taxon>
        <taxon>Dorea</taxon>
    </lineage>
</organism>
<feature type="transmembrane region" description="Helical" evidence="9">
    <location>
        <begin position="175"/>
        <end position="196"/>
    </location>
</feature>
<feature type="transmembrane region" description="Helical" evidence="9">
    <location>
        <begin position="134"/>
        <end position="155"/>
    </location>
</feature>
<evidence type="ECO:0000256" key="5">
    <source>
        <dbReference type="ARBA" id="ARBA00022692"/>
    </source>
</evidence>
<evidence type="ECO:0000313" key="11">
    <source>
        <dbReference type="Proteomes" id="UP001207605"/>
    </source>
</evidence>
<dbReference type="EMBL" id="JAOQJV010000020">
    <property type="protein sequence ID" value="MCU6700913.1"/>
    <property type="molecule type" value="Genomic_DNA"/>
</dbReference>
<evidence type="ECO:0000256" key="3">
    <source>
        <dbReference type="ARBA" id="ARBA00022475"/>
    </source>
</evidence>
<evidence type="ECO:0000256" key="1">
    <source>
        <dbReference type="ARBA" id="ARBA00004429"/>
    </source>
</evidence>
<keyword evidence="7 9" id="KW-0472">Membrane</keyword>
<feature type="transmembrane region" description="Helical" evidence="9">
    <location>
        <begin position="274"/>
        <end position="292"/>
    </location>
</feature>
<dbReference type="Proteomes" id="UP001207605">
    <property type="component" value="Unassembled WGS sequence"/>
</dbReference>
<dbReference type="InterPro" id="IPR007272">
    <property type="entry name" value="Sulf_transp_TsuA/YedE"/>
</dbReference>
<keyword evidence="4" id="KW-0997">Cell inner membrane</keyword>
<evidence type="ECO:0000256" key="2">
    <source>
        <dbReference type="ARBA" id="ARBA00022448"/>
    </source>
</evidence>
<dbReference type="PANTHER" id="PTHR30574">
    <property type="entry name" value="INNER MEMBRANE PROTEIN YEDE"/>
    <property type="match status" value="1"/>
</dbReference>
<dbReference type="Pfam" id="PF04143">
    <property type="entry name" value="Sulf_transp"/>
    <property type="match status" value="1"/>
</dbReference>
<evidence type="ECO:0000256" key="9">
    <source>
        <dbReference type="SAM" id="Phobius"/>
    </source>
</evidence>
<protein>
    <submittedName>
        <fullName evidence="10">YeeE/YedE family protein</fullName>
    </submittedName>
</protein>
<dbReference type="PANTHER" id="PTHR30574:SF1">
    <property type="entry name" value="SULPHUR TRANSPORT DOMAIN-CONTAINING PROTEIN"/>
    <property type="match status" value="1"/>
</dbReference>
<evidence type="ECO:0000256" key="7">
    <source>
        <dbReference type="ARBA" id="ARBA00023136"/>
    </source>
</evidence>
<feature type="transmembrane region" description="Helical" evidence="9">
    <location>
        <begin position="68"/>
        <end position="89"/>
    </location>
</feature>
<feature type="transmembrane region" description="Helical" evidence="9">
    <location>
        <begin position="208"/>
        <end position="228"/>
    </location>
</feature>
<keyword evidence="3" id="KW-1003">Cell membrane</keyword>
<keyword evidence="5 9" id="KW-0812">Transmembrane</keyword>
<keyword evidence="11" id="KW-1185">Reference proteome</keyword>
<reference evidence="10 11" key="1">
    <citation type="journal article" date="2021" name="ISME Commun">
        <title>Automated analysis of genomic sequences facilitates high-throughput and comprehensive description of bacteria.</title>
        <authorList>
            <person name="Hitch T.C.A."/>
        </authorList>
    </citation>
    <scope>NUCLEOTIDE SEQUENCE [LARGE SCALE GENOMIC DNA]</scope>
    <source>
        <strain evidence="10 11">Sanger_02</strain>
    </source>
</reference>
<evidence type="ECO:0000313" key="10">
    <source>
        <dbReference type="EMBL" id="MCU6700913.1"/>
    </source>
</evidence>
<gene>
    <name evidence="10" type="ORF">OCV65_11805</name>
</gene>
<evidence type="ECO:0000256" key="6">
    <source>
        <dbReference type="ARBA" id="ARBA00022989"/>
    </source>
</evidence>
<comment type="similarity">
    <text evidence="8">Belongs to the TsuA/YedE (TC 9.B.102) family.</text>
</comment>
<comment type="subcellular location">
    <subcellularLocation>
        <location evidence="1">Cell inner membrane</location>
        <topology evidence="1">Multi-pass membrane protein</topology>
    </subcellularLocation>
</comment>
<evidence type="ECO:0000256" key="8">
    <source>
        <dbReference type="ARBA" id="ARBA00035655"/>
    </source>
</evidence>
<keyword evidence="2" id="KW-0813">Transport</keyword>
<name>A0ABT2S8R0_9FIRM</name>
<feature type="transmembrane region" description="Helical" evidence="9">
    <location>
        <begin position="9"/>
        <end position="27"/>
    </location>
</feature>
<accession>A0ABT2S8R0</accession>
<evidence type="ECO:0000256" key="4">
    <source>
        <dbReference type="ARBA" id="ARBA00022519"/>
    </source>
</evidence>
<proteinExistence type="inferred from homology"/>